<dbReference type="AlphaFoldDB" id="A0A843WEA7"/>
<protein>
    <submittedName>
        <fullName evidence="2">Uncharacterized protein</fullName>
    </submittedName>
</protein>
<dbReference type="PANTHER" id="PTHR35746">
    <property type="entry name" value="PENTATRICOPEPTIDE REPEAT (PPR) SUPERFAMILY PROTEIN"/>
    <property type="match status" value="1"/>
</dbReference>
<organism evidence="2 3">
    <name type="scientific">Colocasia esculenta</name>
    <name type="common">Wild taro</name>
    <name type="synonym">Arum esculentum</name>
    <dbReference type="NCBI Taxonomy" id="4460"/>
    <lineage>
        <taxon>Eukaryota</taxon>
        <taxon>Viridiplantae</taxon>
        <taxon>Streptophyta</taxon>
        <taxon>Embryophyta</taxon>
        <taxon>Tracheophyta</taxon>
        <taxon>Spermatophyta</taxon>
        <taxon>Magnoliopsida</taxon>
        <taxon>Liliopsida</taxon>
        <taxon>Araceae</taxon>
        <taxon>Aroideae</taxon>
        <taxon>Colocasieae</taxon>
        <taxon>Colocasia</taxon>
    </lineage>
</organism>
<feature type="region of interest" description="Disordered" evidence="1">
    <location>
        <begin position="1"/>
        <end position="33"/>
    </location>
</feature>
<evidence type="ECO:0000256" key="1">
    <source>
        <dbReference type="SAM" id="MobiDB-lite"/>
    </source>
</evidence>
<dbReference type="EMBL" id="NMUH01002653">
    <property type="protein sequence ID" value="MQM01290.1"/>
    <property type="molecule type" value="Genomic_DNA"/>
</dbReference>
<name>A0A843WEA7_COLES</name>
<feature type="compositionally biased region" description="Polar residues" evidence="1">
    <location>
        <begin position="16"/>
        <end position="33"/>
    </location>
</feature>
<evidence type="ECO:0000313" key="3">
    <source>
        <dbReference type="Proteomes" id="UP000652761"/>
    </source>
</evidence>
<dbReference type="PANTHER" id="PTHR35746:SF1">
    <property type="entry name" value="PENTATRICOPEPTIDE REPEAT (PPR) SUPERFAMILY PROTEIN"/>
    <property type="match status" value="1"/>
</dbReference>
<sequence>MKVMAQLENGKHLQDPPTSYTYTSHIKSSASLPTTTSPDCLVNEMCAEVDQGVLDEFSVETKAIAEERCKEGSNAYWEPLPINTSAGNDFTDAELKSLNRDSFVEINILSNHTIANGMKTGVPGTAKTKNLKEICWGSFHIQKTENNGVGENELGNTPVLMKINTADCQNISTDPDENGQQNNVLDSNMKEKEDNHPLSACQMPQNVFDDNIFGTNHGIGLCNELVALLQPVLKPEDSIEYPDLRCMQPENILPESRKEYVSRTIHNVRKHQGQADTVRSDTMLTESRKEDFSRINHSVCKYQGIEEPNTSLETVITTAELFPDCTIDPGVEEMQSESASDEPREICLGFLSSGQTHLNNFESKEKGNKYLANTSDENVNSTDGIKEVEFWNGEKGESHLSTENIKGIEHSASGDLIAFPISMEDQSLCNLVSIVEGPLLSLDHVEENTECSSGKKPSFPDVECHLTSEGEPVEDGSTCSASYLFTQASEGKTDCCIAVNSDSENNQDDARFNSKACTETIGSESEADIADVKSLHYQDLGDNKMQGNQEMTESLAVTDVGSQPCVHGFIHLETWIDHDLCVDSNQEEVECGQSIVQSAADARNCITERNHLSDVELHKDEVEKELQLAHVSPMSGLCKSIADDISKNKGSMSGLNLHKESSQGEVHESSTEYIENVNVDNVVAETNIPIKSSEARNTASEKPDQEGKLNQNNEVQLSLESMEIPATDDMFSPPDMLSGIGSSDILPLNINGEIASSVCLKSKEQTGIKVDNDEARCSQQVKETTHPESTSHISVESLHYQDLQENKVQRNVKTIASIGVSSETTHPYPPIDIGSEGHGSIHLEAWIDHSTCADSDQAEFEGGQIIMQIETEPTTEEHHPNVDPGMKELDKDPELTYLPSTSDRSRSIISDSFNILESMSTMSNLNFLMISQNEIHESSRESAGDGDHGNVIRVTHCQTKTSDTHTTLSDKPGDEKNLDWNNEELLSQPYVEIPARGNMISPPDMLSGRQGLTPVEELNRNGEIASSICHKSDKYEDHPTLNQEDPVASSAQDGLMDIISQADSIEAHWGSVSVLSASEAVDSLQDMETKALQDVNTPKPGGLDASSFMNRAVSEEQCTEIANLSEAPSLSLTGGSNVSIEATANDTSPHNQATYESKERKKKEEIIAKVEGWSSCKQHTPLKTLLVEANIESRQKTPIHKLPMNTDRSQAQQKEGFRTGTPVPVSEHLTDTSVKKAVQKEWNSPARLPTSKIDKRKSKGKPQWVPFLCCPSLN</sequence>
<comment type="caution">
    <text evidence="2">The sequence shown here is derived from an EMBL/GenBank/DDBJ whole genome shotgun (WGS) entry which is preliminary data.</text>
</comment>
<proteinExistence type="predicted"/>
<reference evidence="2" key="1">
    <citation type="submission" date="2017-07" db="EMBL/GenBank/DDBJ databases">
        <title>Taro Niue Genome Assembly and Annotation.</title>
        <authorList>
            <person name="Atibalentja N."/>
            <person name="Keating K."/>
            <person name="Fields C.J."/>
        </authorList>
    </citation>
    <scope>NUCLEOTIDE SEQUENCE</scope>
    <source>
        <strain evidence="2">Niue_2</strain>
        <tissue evidence="2">Leaf</tissue>
    </source>
</reference>
<keyword evidence="3" id="KW-1185">Reference proteome</keyword>
<gene>
    <name evidence="2" type="ORF">Taro_034042</name>
</gene>
<dbReference type="Proteomes" id="UP000652761">
    <property type="component" value="Unassembled WGS sequence"/>
</dbReference>
<dbReference type="OrthoDB" id="762137at2759"/>
<feature type="region of interest" description="Disordered" evidence="1">
    <location>
        <begin position="688"/>
        <end position="711"/>
    </location>
</feature>
<accession>A0A843WEA7</accession>
<evidence type="ECO:0000313" key="2">
    <source>
        <dbReference type="EMBL" id="MQM01290.1"/>
    </source>
</evidence>